<evidence type="ECO:0000313" key="3">
    <source>
        <dbReference type="Proteomes" id="UP001153076"/>
    </source>
</evidence>
<proteinExistence type="predicted"/>
<comment type="caution">
    <text evidence="2">The sequence shown here is derived from an EMBL/GenBank/DDBJ whole genome shotgun (WGS) entry which is preliminary data.</text>
</comment>
<reference evidence="2" key="1">
    <citation type="submission" date="2022-04" db="EMBL/GenBank/DDBJ databases">
        <title>Carnegiea gigantea Genome sequencing and assembly v2.</title>
        <authorList>
            <person name="Copetti D."/>
            <person name="Sanderson M.J."/>
            <person name="Burquez A."/>
            <person name="Wojciechowski M.F."/>
        </authorList>
    </citation>
    <scope>NUCLEOTIDE SEQUENCE</scope>
    <source>
        <strain evidence="2">SGP5-SGP5p</strain>
        <tissue evidence="2">Aerial part</tissue>
    </source>
</reference>
<sequence length="374" mass="43100">MTGRVKHVFVDDASTEGYDEYGESDIDDVNNSSLEDEIPRHIHTSNVDDDGNHYFNLWSKMYQNGNMWVRNPNGSISIAVGDMFINKDQFQGQRHHGFESNARAINGETWFGNSYACMLESKEKSLIKGMVEIFPESRRRIYDAHYIRNFSKDYPCDLSILIYADLTSFNSMCDLPITGVCGVLRVQNYKCSSRQLVMLTQSMSTNILWKPLRRNQKRLMSGYLMSQLNTGLDKLKKYRYKPFFSLLGALRRKFMQTIANRSRISKDWKSKVVPRVKLLLVNAKISHRRDITERRKEFSRSITLKCSYCKQFGHNRRIHIKDGVLKILKAKDRPNYKGKRGKRTSIEGPPVKKSKTAYQPSSSGAASEPSSSKN</sequence>
<accession>A0A9Q1JQ13</accession>
<evidence type="ECO:0000313" key="2">
    <source>
        <dbReference type="EMBL" id="KAJ8428898.1"/>
    </source>
</evidence>
<protein>
    <submittedName>
        <fullName evidence="2">Uncharacterized protein</fullName>
    </submittedName>
</protein>
<evidence type="ECO:0000256" key="1">
    <source>
        <dbReference type="SAM" id="MobiDB-lite"/>
    </source>
</evidence>
<feature type="compositionally biased region" description="Low complexity" evidence="1">
    <location>
        <begin position="360"/>
        <end position="374"/>
    </location>
</feature>
<keyword evidence="3" id="KW-1185">Reference proteome</keyword>
<dbReference type="AlphaFoldDB" id="A0A9Q1JQ13"/>
<dbReference type="EMBL" id="JAKOGI010000959">
    <property type="protein sequence ID" value="KAJ8428898.1"/>
    <property type="molecule type" value="Genomic_DNA"/>
</dbReference>
<dbReference type="Proteomes" id="UP001153076">
    <property type="component" value="Unassembled WGS sequence"/>
</dbReference>
<organism evidence="2 3">
    <name type="scientific">Carnegiea gigantea</name>
    <dbReference type="NCBI Taxonomy" id="171969"/>
    <lineage>
        <taxon>Eukaryota</taxon>
        <taxon>Viridiplantae</taxon>
        <taxon>Streptophyta</taxon>
        <taxon>Embryophyta</taxon>
        <taxon>Tracheophyta</taxon>
        <taxon>Spermatophyta</taxon>
        <taxon>Magnoliopsida</taxon>
        <taxon>eudicotyledons</taxon>
        <taxon>Gunneridae</taxon>
        <taxon>Pentapetalae</taxon>
        <taxon>Caryophyllales</taxon>
        <taxon>Cactineae</taxon>
        <taxon>Cactaceae</taxon>
        <taxon>Cactoideae</taxon>
        <taxon>Echinocereeae</taxon>
        <taxon>Carnegiea</taxon>
    </lineage>
</organism>
<dbReference type="OrthoDB" id="1895098at2759"/>
<feature type="region of interest" description="Disordered" evidence="1">
    <location>
        <begin position="331"/>
        <end position="374"/>
    </location>
</feature>
<name>A0A9Q1JQ13_9CARY</name>
<gene>
    <name evidence="2" type="ORF">Cgig2_024967</name>
</gene>